<dbReference type="PANTHER" id="PTHR12466:SF8">
    <property type="entry name" value="PARAFIBROMIN"/>
    <property type="match status" value="1"/>
</dbReference>
<feature type="compositionally biased region" description="Polar residues" evidence="5">
    <location>
        <begin position="19"/>
        <end position="35"/>
    </location>
</feature>
<gene>
    <name evidence="7" type="ORF">KVT40_000387</name>
</gene>
<evidence type="ECO:0000256" key="1">
    <source>
        <dbReference type="ARBA" id="ARBA00004123"/>
    </source>
</evidence>
<protein>
    <recommendedName>
        <fullName evidence="6">Cell division control protein 73 C-terminal domain-containing protein</fullName>
    </recommendedName>
</protein>
<dbReference type="GO" id="GO:0016593">
    <property type="term" value="C:Cdc73/Paf1 complex"/>
    <property type="evidence" value="ECO:0007669"/>
    <property type="project" value="InterPro"/>
</dbReference>
<evidence type="ECO:0000313" key="8">
    <source>
        <dbReference type="Proteomes" id="UP000809789"/>
    </source>
</evidence>
<dbReference type="InterPro" id="IPR007852">
    <property type="entry name" value="Cdc73/Parafibromin"/>
</dbReference>
<name>A0A8K0PK84_9PEZI</name>
<accession>A0A8K0PK84</accession>
<dbReference type="EMBL" id="JAESVG020000001">
    <property type="protein sequence ID" value="KAG8631247.1"/>
    <property type="molecule type" value="Genomic_DNA"/>
</dbReference>
<evidence type="ECO:0000256" key="2">
    <source>
        <dbReference type="ARBA" id="ARBA00010427"/>
    </source>
</evidence>
<keyword evidence="8" id="KW-1185">Reference proteome</keyword>
<dbReference type="OrthoDB" id="2186602at2759"/>
<dbReference type="InterPro" id="IPR031336">
    <property type="entry name" value="CDC73_C"/>
</dbReference>
<dbReference type="Proteomes" id="UP000809789">
    <property type="component" value="Unassembled WGS sequence"/>
</dbReference>
<evidence type="ECO:0000256" key="3">
    <source>
        <dbReference type="ARBA" id="ARBA00023163"/>
    </source>
</evidence>
<dbReference type="GO" id="GO:0000993">
    <property type="term" value="F:RNA polymerase II complex binding"/>
    <property type="evidence" value="ECO:0007669"/>
    <property type="project" value="TreeGrafter"/>
</dbReference>
<dbReference type="GO" id="GO:0006368">
    <property type="term" value="P:transcription elongation by RNA polymerase II"/>
    <property type="evidence" value="ECO:0007669"/>
    <property type="project" value="InterPro"/>
</dbReference>
<comment type="subcellular location">
    <subcellularLocation>
        <location evidence="1">Nucleus</location>
    </subcellularLocation>
</comment>
<evidence type="ECO:0000259" key="6">
    <source>
        <dbReference type="Pfam" id="PF05179"/>
    </source>
</evidence>
<dbReference type="GO" id="GO:0032968">
    <property type="term" value="P:positive regulation of transcription elongation by RNA polymerase II"/>
    <property type="evidence" value="ECO:0007669"/>
    <property type="project" value="TreeGrafter"/>
</dbReference>
<keyword evidence="4" id="KW-0539">Nucleus</keyword>
<comment type="similarity">
    <text evidence="2">Belongs to the CDC73 family.</text>
</comment>
<evidence type="ECO:0000256" key="4">
    <source>
        <dbReference type="ARBA" id="ARBA00023242"/>
    </source>
</evidence>
<reference evidence="7" key="1">
    <citation type="submission" date="2021-07" db="EMBL/GenBank/DDBJ databases">
        <title>Elsinoe batatas strain:CRI-CJ2 Genome sequencing and assembly.</title>
        <authorList>
            <person name="Huang L."/>
        </authorList>
    </citation>
    <scope>NUCLEOTIDE SEQUENCE</scope>
    <source>
        <strain evidence="7">CRI-CJ2</strain>
    </source>
</reference>
<keyword evidence="3" id="KW-0804">Transcription</keyword>
<dbReference type="FunFam" id="3.40.50.11990:FF:000003">
    <property type="entry name" value="Pol II transcription elongation factor subunit Cdc73"/>
    <property type="match status" value="1"/>
</dbReference>
<dbReference type="Pfam" id="PF05179">
    <property type="entry name" value="CDC73_C"/>
    <property type="match status" value="1"/>
</dbReference>
<feature type="region of interest" description="Disordered" evidence="5">
    <location>
        <begin position="146"/>
        <end position="180"/>
    </location>
</feature>
<evidence type="ECO:0000256" key="5">
    <source>
        <dbReference type="SAM" id="MobiDB-lite"/>
    </source>
</evidence>
<dbReference type="Gene3D" id="3.40.50.11990">
    <property type="entry name" value="RNA polymerase II accessory factor, Cdc73 C-terminal domain"/>
    <property type="match status" value="1"/>
</dbReference>
<organism evidence="7 8">
    <name type="scientific">Elsinoe batatas</name>
    <dbReference type="NCBI Taxonomy" id="2601811"/>
    <lineage>
        <taxon>Eukaryota</taxon>
        <taxon>Fungi</taxon>
        <taxon>Dikarya</taxon>
        <taxon>Ascomycota</taxon>
        <taxon>Pezizomycotina</taxon>
        <taxon>Dothideomycetes</taxon>
        <taxon>Dothideomycetidae</taxon>
        <taxon>Myriangiales</taxon>
        <taxon>Elsinoaceae</taxon>
        <taxon>Elsinoe</taxon>
    </lineage>
</organism>
<feature type="region of interest" description="Disordered" evidence="5">
    <location>
        <begin position="1"/>
        <end position="38"/>
    </location>
</feature>
<sequence length="420" mass="46129">MAAENSDAPDPLTLLRDSIANNTTPLPTSTANPSEASDAAPLETATHLLFNTQKPGEAAQTIIPLSTQTRFISQRDNAPLDLLSAYFSWTNRDAGLQDYIAAVRALDEARTSSGLSAVTNVGFTERVDLASWLNGETDESEFIKRADDNKESRKAADGAADLARGDDVTMGDASPSGRREEERIKSIYRMERSLGDRNTVLRGIKPTDFSHVRKISETLLRRTSSRPNGPVPAAPTTVASRPAKPSGRRPEPIILLSPSASSLLRLSNIKSFLVDGVYNSPASSSTGANMVQITRTIPSIDPSRPLRFILVESPENFKPDYWNRVVAVFTTGQAWQFKGYKWSHPADLFAHAMGVYVGWRGETVPDTVKGWGRGVLTAQIDAWREGQTAQQRWRDREVVEEIWAAVEASMRSKGFAREGR</sequence>
<feature type="compositionally biased region" description="Basic and acidic residues" evidence="5">
    <location>
        <begin position="146"/>
        <end position="156"/>
    </location>
</feature>
<dbReference type="PANTHER" id="PTHR12466">
    <property type="entry name" value="CDC73 DOMAIN PROTEIN"/>
    <property type="match status" value="1"/>
</dbReference>
<dbReference type="InterPro" id="IPR038103">
    <property type="entry name" value="CDC73_C_sf"/>
</dbReference>
<evidence type="ECO:0000313" key="7">
    <source>
        <dbReference type="EMBL" id="KAG8631247.1"/>
    </source>
</evidence>
<feature type="domain" description="Cell division control protein 73 C-terminal" evidence="6">
    <location>
        <begin position="249"/>
        <end position="408"/>
    </location>
</feature>
<comment type="caution">
    <text evidence="7">The sequence shown here is derived from an EMBL/GenBank/DDBJ whole genome shotgun (WGS) entry which is preliminary data.</text>
</comment>
<dbReference type="AlphaFoldDB" id="A0A8K0PK84"/>
<proteinExistence type="inferred from homology"/>
<feature type="region of interest" description="Disordered" evidence="5">
    <location>
        <begin position="220"/>
        <end position="249"/>
    </location>
</feature>